<keyword evidence="2" id="KW-0732">Signal</keyword>
<dbReference type="InterPro" id="IPR006311">
    <property type="entry name" value="TAT_signal"/>
</dbReference>
<evidence type="ECO:0000313" key="3">
    <source>
        <dbReference type="EMBL" id="WUQ85534.1"/>
    </source>
</evidence>
<keyword evidence="4" id="KW-1185">Reference proteome</keyword>
<protein>
    <recommendedName>
        <fullName evidence="5">Gram-positive cocci surface proteins LPxTG domain-containing protein</fullName>
    </recommendedName>
</protein>
<gene>
    <name evidence="3" type="ORF">OHA16_22755</name>
</gene>
<evidence type="ECO:0000256" key="1">
    <source>
        <dbReference type="SAM" id="MobiDB-lite"/>
    </source>
</evidence>
<feature type="compositionally biased region" description="Gly residues" evidence="1">
    <location>
        <begin position="517"/>
        <end position="531"/>
    </location>
</feature>
<feature type="signal peptide" evidence="2">
    <location>
        <begin position="1"/>
        <end position="32"/>
    </location>
</feature>
<evidence type="ECO:0000313" key="4">
    <source>
        <dbReference type="Proteomes" id="UP001432222"/>
    </source>
</evidence>
<dbReference type="EMBL" id="CP108110">
    <property type="protein sequence ID" value="WUQ85534.1"/>
    <property type="molecule type" value="Genomic_DNA"/>
</dbReference>
<dbReference type="PROSITE" id="PS51318">
    <property type="entry name" value="TAT"/>
    <property type="match status" value="1"/>
</dbReference>
<accession>A0ABZ1U5L8</accession>
<dbReference type="Proteomes" id="UP001432222">
    <property type="component" value="Chromosome"/>
</dbReference>
<sequence length="610" mass="61985">MNSTRTRRVLGSAAATAVAALSVGTLAVPAHAADQALRLEVGALIQIPGEPTTQPQFGENVFLRVGRTGTAPVPGAKLTLDTTGLDGIAVLTASGGRCVTAARTITCDLSYLNSDSVNITDHLWLSAVPGAKAGTRGVVHAALTAPGAESANKDFAVEVGGAAFRVAEIAPKEQAKVGSTFTPAVRFANRGGVSAARAIVEVMMLPGLKVENWPSNCEYATDPGRIGQEGFGTPIATTHAICTVEGEILPNEPVRLNGLDLTVTSEARYTFADFTVFADPNAAAAQGPALRQRLALKRGTGAPATLTRDSAEGIPSGYPDINGHFTEQEVFADNGADFGLTGTWTPDAAGRTGKLTITAANRGPASIFDRSGGEGTPFVRIQLPEGASVTDLPKNCRANDRVLGQTQDHPLNKFDCDAFGFFMANGASSSHVLGVKLDEGTVPLSATVSFQNELSDLEEGYPSAPMSWDPNPDNNRIKVALRSLPAPETPVPDAGTGTPVEPAAPVVPASAVDSTGTGTGTGTGSGSGSGTGTTATGSTGGTATTAAGRTTTRTGTTGTTGTAALDLADGGELADSGRGDAVPLAWASATALTLGGAALLTSRRLGRRRS</sequence>
<proteinExistence type="predicted"/>
<dbReference type="RefSeq" id="WP_328956287.1">
    <property type="nucleotide sequence ID" value="NZ_CP108110.1"/>
</dbReference>
<feature type="compositionally biased region" description="Low complexity" evidence="1">
    <location>
        <begin position="532"/>
        <end position="563"/>
    </location>
</feature>
<evidence type="ECO:0000256" key="2">
    <source>
        <dbReference type="SAM" id="SignalP"/>
    </source>
</evidence>
<feature type="chain" id="PRO_5046291269" description="Gram-positive cocci surface proteins LPxTG domain-containing protein" evidence="2">
    <location>
        <begin position="33"/>
        <end position="610"/>
    </location>
</feature>
<organism evidence="3 4">
    <name type="scientific">Kitasatospora purpeofusca</name>
    <dbReference type="NCBI Taxonomy" id="67352"/>
    <lineage>
        <taxon>Bacteria</taxon>
        <taxon>Bacillati</taxon>
        <taxon>Actinomycetota</taxon>
        <taxon>Actinomycetes</taxon>
        <taxon>Kitasatosporales</taxon>
        <taxon>Streptomycetaceae</taxon>
        <taxon>Kitasatospora</taxon>
    </lineage>
</organism>
<reference evidence="3" key="1">
    <citation type="submission" date="2022-10" db="EMBL/GenBank/DDBJ databases">
        <title>The complete genomes of actinobacterial strains from the NBC collection.</title>
        <authorList>
            <person name="Joergensen T.S."/>
            <person name="Alvarez Arevalo M."/>
            <person name="Sterndorff E.B."/>
            <person name="Faurdal D."/>
            <person name="Vuksanovic O."/>
            <person name="Mourched A.-S."/>
            <person name="Charusanti P."/>
            <person name="Shaw S."/>
            <person name="Blin K."/>
            <person name="Weber T."/>
        </authorList>
    </citation>
    <scope>NUCLEOTIDE SEQUENCE</scope>
    <source>
        <strain evidence="3">NBC_00222</strain>
    </source>
</reference>
<evidence type="ECO:0008006" key="5">
    <source>
        <dbReference type="Google" id="ProtNLM"/>
    </source>
</evidence>
<name>A0ABZ1U5L8_9ACTN</name>
<feature type="region of interest" description="Disordered" evidence="1">
    <location>
        <begin position="509"/>
        <end position="563"/>
    </location>
</feature>